<name>A0ABV8ZJ09_9FLAO</name>
<dbReference type="Proteomes" id="UP001596003">
    <property type="component" value="Unassembled WGS sequence"/>
</dbReference>
<evidence type="ECO:0000313" key="3">
    <source>
        <dbReference type="Proteomes" id="UP001596003"/>
    </source>
</evidence>
<proteinExistence type="predicted"/>
<evidence type="ECO:0000313" key="2">
    <source>
        <dbReference type="EMBL" id="MFC4478587.1"/>
    </source>
</evidence>
<organism evidence="2 3">
    <name type="scientific">Flavobacterium chungangensis</name>
    <dbReference type="NCBI Taxonomy" id="2708132"/>
    <lineage>
        <taxon>Bacteria</taxon>
        <taxon>Pseudomonadati</taxon>
        <taxon>Bacteroidota</taxon>
        <taxon>Flavobacteriia</taxon>
        <taxon>Flavobacteriales</taxon>
        <taxon>Flavobacteriaceae</taxon>
        <taxon>Flavobacterium</taxon>
    </lineage>
</organism>
<reference evidence="3" key="1">
    <citation type="journal article" date="2019" name="Int. J. Syst. Evol. Microbiol.">
        <title>The Global Catalogue of Microorganisms (GCM) 10K type strain sequencing project: providing services to taxonomists for standard genome sequencing and annotation.</title>
        <authorList>
            <consortium name="The Broad Institute Genomics Platform"/>
            <consortium name="The Broad Institute Genome Sequencing Center for Infectious Disease"/>
            <person name="Wu L."/>
            <person name="Ma J."/>
        </authorList>
    </citation>
    <scope>NUCLEOTIDE SEQUENCE [LARGE SCALE GENOMIC DNA]</scope>
    <source>
        <strain evidence="3">NBRC 103627</strain>
    </source>
</reference>
<accession>A0ABV8ZJ09</accession>
<dbReference type="RefSeq" id="WP_379799304.1">
    <property type="nucleotide sequence ID" value="NZ_JBHSFY010000010.1"/>
</dbReference>
<protein>
    <submittedName>
        <fullName evidence="2">SymE family type I addiction module toxin</fullName>
    </submittedName>
</protein>
<dbReference type="Pfam" id="PF08845">
    <property type="entry name" value="SymE_toxin"/>
    <property type="match status" value="1"/>
</dbReference>
<keyword evidence="3" id="KW-1185">Reference proteome</keyword>
<feature type="domain" description="Toxin SymE-like" evidence="1">
    <location>
        <begin position="29"/>
        <end position="66"/>
    </location>
</feature>
<dbReference type="EMBL" id="JBHSFY010000010">
    <property type="protein sequence ID" value="MFC4478587.1"/>
    <property type="molecule type" value="Genomic_DNA"/>
</dbReference>
<sequence length="73" mass="8764">MKQENITQQSVKRRLKIQPKHIARSDHRYVIFPEIRLCGKWLQKIGFNYGNFVTIEHQQNKIIITTNNEIETK</sequence>
<comment type="caution">
    <text evidence="2">The sequence shown here is derived from an EMBL/GenBank/DDBJ whole genome shotgun (WGS) entry which is preliminary data.</text>
</comment>
<dbReference type="InterPro" id="IPR014944">
    <property type="entry name" value="Toxin_SymE-like"/>
</dbReference>
<evidence type="ECO:0000259" key="1">
    <source>
        <dbReference type="Pfam" id="PF08845"/>
    </source>
</evidence>
<gene>
    <name evidence="2" type="ORF">ACFO3N_16050</name>
</gene>